<dbReference type="AlphaFoldDB" id="A0A267FE68"/>
<evidence type="ECO:0000313" key="3">
    <source>
        <dbReference type="Proteomes" id="UP000215902"/>
    </source>
</evidence>
<reference evidence="2 3" key="1">
    <citation type="submission" date="2017-06" db="EMBL/GenBank/DDBJ databases">
        <title>A platform for efficient transgenesis in Macrostomum lignano, a flatworm model organism for stem cell research.</title>
        <authorList>
            <person name="Berezikov E."/>
        </authorList>
    </citation>
    <scope>NUCLEOTIDE SEQUENCE [LARGE SCALE GENOMIC DNA]</scope>
    <source>
        <strain evidence="2">DV1</strain>
        <tissue evidence="2">Whole organism</tissue>
    </source>
</reference>
<protein>
    <submittedName>
        <fullName evidence="2">Uncharacterized protein</fullName>
    </submittedName>
</protein>
<dbReference type="Proteomes" id="UP000215902">
    <property type="component" value="Unassembled WGS sequence"/>
</dbReference>
<feature type="region of interest" description="Disordered" evidence="1">
    <location>
        <begin position="71"/>
        <end position="112"/>
    </location>
</feature>
<evidence type="ECO:0000313" key="2">
    <source>
        <dbReference type="EMBL" id="PAA71457.1"/>
    </source>
</evidence>
<sequence>MPCHLFAPPLAPQSGVVCKSHINTRAKQHKLFAAIPSIETKRPSASLVSPTPSAERWAYLVGPVRSWQPTALADCNGSTAAQQHRSTAAQQHRSPAAPQPSSTNRPSQPAPR</sequence>
<accession>A0A267FE68</accession>
<keyword evidence="3" id="KW-1185">Reference proteome</keyword>
<name>A0A267FE68_9PLAT</name>
<feature type="compositionally biased region" description="Polar residues" evidence="1">
    <location>
        <begin position="76"/>
        <end position="112"/>
    </location>
</feature>
<gene>
    <name evidence="2" type="ORF">BOX15_Mlig030798g1</name>
</gene>
<organism evidence="2 3">
    <name type="scientific">Macrostomum lignano</name>
    <dbReference type="NCBI Taxonomy" id="282301"/>
    <lineage>
        <taxon>Eukaryota</taxon>
        <taxon>Metazoa</taxon>
        <taxon>Spiralia</taxon>
        <taxon>Lophotrochozoa</taxon>
        <taxon>Platyhelminthes</taxon>
        <taxon>Rhabditophora</taxon>
        <taxon>Macrostomorpha</taxon>
        <taxon>Macrostomida</taxon>
        <taxon>Macrostomidae</taxon>
        <taxon>Macrostomum</taxon>
    </lineage>
</organism>
<comment type="caution">
    <text evidence="2">The sequence shown here is derived from an EMBL/GenBank/DDBJ whole genome shotgun (WGS) entry which is preliminary data.</text>
</comment>
<dbReference type="EMBL" id="NIVC01001164">
    <property type="protein sequence ID" value="PAA71457.1"/>
    <property type="molecule type" value="Genomic_DNA"/>
</dbReference>
<evidence type="ECO:0000256" key="1">
    <source>
        <dbReference type="SAM" id="MobiDB-lite"/>
    </source>
</evidence>
<proteinExistence type="predicted"/>